<organism evidence="2 3">
    <name type="scientific">Oncorhynchus mykiss</name>
    <name type="common">Rainbow trout</name>
    <name type="synonym">Salmo gairdneri</name>
    <dbReference type="NCBI Taxonomy" id="8022"/>
    <lineage>
        <taxon>Eukaryota</taxon>
        <taxon>Metazoa</taxon>
        <taxon>Chordata</taxon>
        <taxon>Craniata</taxon>
        <taxon>Vertebrata</taxon>
        <taxon>Euteleostomi</taxon>
        <taxon>Actinopterygii</taxon>
        <taxon>Neopterygii</taxon>
        <taxon>Teleostei</taxon>
        <taxon>Protacanthopterygii</taxon>
        <taxon>Salmoniformes</taxon>
        <taxon>Salmonidae</taxon>
        <taxon>Salmoninae</taxon>
        <taxon>Oncorhynchus</taxon>
    </lineage>
</organism>
<evidence type="ECO:0000313" key="2">
    <source>
        <dbReference type="Ensembl" id="ENSOMYP00000083238.2"/>
    </source>
</evidence>
<dbReference type="Proteomes" id="UP000694395">
    <property type="component" value="Chromosome 2"/>
</dbReference>
<dbReference type="GeneTree" id="ENSGT01150000286899"/>
<accession>A0A8C7TGU8</accession>
<feature type="compositionally biased region" description="Polar residues" evidence="1">
    <location>
        <begin position="176"/>
        <end position="198"/>
    </location>
</feature>
<dbReference type="PANTHER" id="PTHR13511:SF0">
    <property type="entry name" value="KXDL MOTIF-CONTAINING PROTEIN 1"/>
    <property type="match status" value="1"/>
</dbReference>
<dbReference type="Ensembl" id="ENSOMYT00000090675.2">
    <property type="protein sequence ID" value="ENSOMYP00000083238.2"/>
    <property type="gene ID" value="ENSOMYG00000038375.2"/>
</dbReference>
<feature type="compositionally biased region" description="Polar residues" evidence="1">
    <location>
        <begin position="160"/>
        <end position="169"/>
    </location>
</feature>
<dbReference type="GO" id="GO:0099078">
    <property type="term" value="C:BORC complex"/>
    <property type="evidence" value="ECO:0007669"/>
    <property type="project" value="TreeGrafter"/>
</dbReference>
<protein>
    <submittedName>
        <fullName evidence="2">Uncharacterized protein</fullName>
    </submittedName>
</protein>
<evidence type="ECO:0000256" key="1">
    <source>
        <dbReference type="SAM" id="MobiDB-lite"/>
    </source>
</evidence>
<dbReference type="InterPro" id="IPR039843">
    <property type="entry name" value="KXD1-like"/>
</dbReference>
<sequence length="218" mass="23995">HGLDKCKQYGNVSTQPIGTRWELLSYLSTFQIYRKCLGEVARGCLTTIFLVDCILPPSTYYTNYEFKLSSDCDGQSHTVSCPIFTLARGSSHKIIALTLVSFFHNPHIHGFICPRRTLKGKIAKQYPEAFRNAHESPVLEDDEFDPIPPSVATMITATMSGQSTESCDTSPDVISPNVSRCSEGLSQEQADTPTSDQGLPSPETDMLRDEGPDSVPAE</sequence>
<feature type="region of interest" description="Disordered" evidence="1">
    <location>
        <begin position="160"/>
        <end position="218"/>
    </location>
</feature>
<gene>
    <name evidence="2" type="primary">LOC110492398</name>
</gene>
<reference evidence="2" key="3">
    <citation type="submission" date="2025-09" db="UniProtKB">
        <authorList>
            <consortium name="Ensembl"/>
        </authorList>
    </citation>
    <scope>IDENTIFICATION</scope>
</reference>
<dbReference type="GO" id="GO:0032418">
    <property type="term" value="P:lysosome localization"/>
    <property type="evidence" value="ECO:0007669"/>
    <property type="project" value="TreeGrafter"/>
</dbReference>
<keyword evidence="3" id="KW-1185">Reference proteome</keyword>
<dbReference type="AlphaFoldDB" id="A0A8C7TGU8"/>
<dbReference type="PANTHER" id="PTHR13511">
    <property type="entry name" value="KXDL MOTIF-CONTAINING PROTEIN 1"/>
    <property type="match status" value="1"/>
</dbReference>
<proteinExistence type="predicted"/>
<name>A0A8C7TGU8_ONCMY</name>
<reference evidence="2" key="2">
    <citation type="submission" date="2025-08" db="UniProtKB">
        <authorList>
            <consortium name="Ensembl"/>
        </authorList>
    </citation>
    <scope>IDENTIFICATION</scope>
</reference>
<evidence type="ECO:0000313" key="3">
    <source>
        <dbReference type="Proteomes" id="UP000694395"/>
    </source>
</evidence>
<reference evidence="2" key="1">
    <citation type="submission" date="2020-07" db="EMBL/GenBank/DDBJ databases">
        <title>A long reads based de novo assembly of the rainbow trout Arlee double haploid line genome.</title>
        <authorList>
            <person name="Gao G."/>
            <person name="Palti Y."/>
        </authorList>
    </citation>
    <scope>NUCLEOTIDE SEQUENCE [LARGE SCALE GENOMIC DNA]</scope>
</reference>